<evidence type="ECO:0000256" key="2">
    <source>
        <dbReference type="ARBA" id="ARBA00005594"/>
    </source>
</evidence>
<comment type="subunit">
    <text evidence="3 11">Monomer.</text>
</comment>
<evidence type="ECO:0000256" key="12">
    <source>
        <dbReference type="RuleBase" id="RU363038"/>
    </source>
</evidence>
<comment type="subcellular location">
    <subcellularLocation>
        <location evidence="1 11">Cytoplasm</location>
    </subcellularLocation>
</comment>
<dbReference type="PANTHER" id="PTHR11956">
    <property type="entry name" value="ARGINYL-TRNA SYNTHETASE"/>
    <property type="match status" value="1"/>
</dbReference>
<feature type="coiled-coil region" evidence="13">
    <location>
        <begin position="402"/>
        <end position="429"/>
    </location>
</feature>
<dbReference type="Gene3D" id="1.10.730.10">
    <property type="entry name" value="Isoleucyl-tRNA Synthetase, Domain 1"/>
    <property type="match status" value="1"/>
</dbReference>
<gene>
    <name evidence="11" type="primary">argS</name>
    <name evidence="16" type="ORF">EI77_00318</name>
</gene>
<keyword evidence="6 11" id="KW-0547">Nucleotide-binding</keyword>
<evidence type="ECO:0000259" key="15">
    <source>
        <dbReference type="SMART" id="SM01016"/>
    </source>
</evidence>
<keyword evidence="9 11" id="KW-0030">Aminoacyl-tRNA synthetase</keyword>
<evidence type="ECO:0000256" key="11">
    <source>
        <dbReference type="HAMAP-Rule" id="MF_00123"/>
    </source>
</evidence>
<dbReference type="AlphaFoldDB" id="A0A4R7SRE6"/>
<dbReference type="FunFam" id="1.10.730.10:FF:000006">
    <property type="entry name" value="Arginyl-tRNA synthetase 2, mitochondrial"/>
    <property type="match status" value="1"/>
</dbReference>
<comment type="catalytic activity">
    <reaction evidence="10 11">
        <text>tRNA(Arg) + L-arginine + ATP = L-arginyl-tRNA(Arg) + AMP + diphosphate</text>
        <dbReference type="Rhea" id="RHEA:20301"/>
        <dbReference type="Rhea" id="RHEA-COMP:9658"/>
        <dbReference type="Rhea" id="RHEA-COMP:9673"/>
        <dbReference type="ChEBI" id="CHEBI:30616"/>
        <dbReference type="ChEBI" id="CHEBI:32682"/>
        <dbReference type="ChEBI" id="CHEBI:33019"/>
        <dbReference type="ChEBI" id="CHEBI:78442"/>
        <dbReference type="ChEBI" id="CHEBI:78513"/>
        <dbReference type="ChEBI" id="CHEBI:456215"/>
        <dbReference type="EC" id="6.1.1.19"/>
    </reaction>
</comment>
<dbReference type="GO" id="GO:0005524">
    <property type="term" value="F:ATP binding"/>
    <property type="evidence" value="ECO:0007669"/>
    <property type="project" value="UniProtKB-UniRule"/>
</dbReference>
<dbReference type="InterPro" id="IPR014729">
    <property type="entry name" value="Rossmann-like_a/b/a_fold"/>
</dbReference>
<feature type="domain" description="Arginyl tRNA synthetase N-terminal" evidence="15">
    <location>
        <begin position="4"/>
        <end position="88"/>
    </location>
</feature>
<dbReference type="SUPFAM" id="SSF52374">
    <property type="entry name" value="Nucleotidylyl transferase"/>
    <property type="match status" value="1"/>
</dbReference>
<keyword evidence="13" id="KW-0175">Coiled coil</keyword>
<evidence type="ECO:0000256" key="4">
    <source>
        <dbReference type="ARBA" id="ARBA00022490"/>
    </source>
</evidence>
<evidence type="ECO:0000256" key="8">
    <source>
        <dbReference type="ARBA" id="ARBA00022917"/>
    </source>
</evidence>
<dbReference type="EMBL" id="SOCA01000001">
    <property type="protein sequence ID" value="TDU81016.1"/>
    <property type="molecule type" value="Genomic_DNA"/>
</dbReference>
<dbReference type="SMART" id="SM01016">
    <property type="entry name" value="Arg_tRNA_synt_N"/>
    <property type="match status" value="1"/>
</dbReference>
<dbReference type="CDD" id="cd00671">
    <property type="entry name" value="ArgRS_core"/>
    <property type="match status" value="1"/>
</dbReference>
<keyword evidence="8 11" id="KW-0648">Protein biosynthesis</keyword>
<name>A0A4R7SRE6_9BACT</name>
<comment type="similarity">
    <text evidence="2 11 12">Belongs to the class-I aminoacyl-tRNA synthetase family.</text>
</comment>
<dbReference type="GO" id="GO:0005737">
    <property type="term" value="C:cytoplasm"/>
    <property type="evidence" value="ECO:0007669"/>
    <property type="project" value="UniProtKB-SubCell"/>
</dbReference>
<dbReference type="FunFam" id="3.40.50.620:FF:000116">
    <property type="entry name" value="Arginine--tRNA ligase"/>
    <property type="match status" value="1"/>
</dbReference>
<keyword evidence="4 11" id="KW-0963">Cytoplasm</keyword>
<organism evidence="16 17">
    <name type="scientific">Prosthecobacter fusiformis</name>
    <dbReference type="NCBI Taxonomy" id="48464"/>
    <lineage>
        <taxon>Bacteria</taxon>
        <taxon>Pseudomonadati</taxon>
        <taxon>Verrucomicrobiota</taxon>
        <taxon>Verrucomicrobiia</taxon>
        <taxon>Verrucomicrobiales</taxon>
        <taxon>Verrucomicrobiaceae</taxon>
        <taxon>Prosthecobacter</taxon>
    </lineage>
</organism>
<evidence type="ECO:0000256" key="10">
    <source>
        <dbReference type="ARBA" id="ARBA00049339"/>
    </source>
</evidence>
<dbReference type="SMART" id="SM00836">
    <property type="entry name" value="DALR_1"/>
    <property type="match status" value="1"/>
</dbReference>
<dbReference type="InterPro" id="IPR009080">
    <property type="entry name" value="tRNAsynth_Ia_anticodon-bd"/>
</dbReference>
<dbReference type="PROSITE" id="PS00178">
    <property type="entry name" value="AA_TRNA_LIGASE_I"/>
    <property type="match status" value="1"/>
</dbReference>
<dbReference type="PRINTS" id="PR01038">
    <property type="entry name" value="TRNASYNTHARG"/>
</dbReference>
<dbReference type="CDD" id="cd07956">
    <property type="entry name" value="Anticodon_Ia_Arg"/>
    <property type="match status" value="1"/>
</dbReference>
<dbReference type="InterPro" id="IPR036695">
    <property type="entry name" value="Arg-tRNA-synth_N_sf"/>
</dbReference>
<evidence type="ECO:0000256" key="1">
    <source>
        <dbReference type="ARBA" id="ARBA00004496"/>
    </source>
</evidence>
<keyword evidence="5 11" id="KW-0436">Ligase</keyword>
<sequence>MFRAALTDRLQAAFTAAGIALPEGFSVSVELASDTRFGDYQSNAAMILAKQLKTNPRALAEQIKTALPVDELCSEVSIAGPGFLNFRISPVALATKVQAITADAGCDVVKVAQPKTIVIDFSAPNIAKPMHVGHIRSTFIGDCLARVSRFVGHQVITDNHVGDWGTQFGMIIHGWKTQLNHEELKKHPIQELVRTYKLINAQAKEDEAVLTLCKTELVKLQQGDAENLEIWKECVRLTLVQLEEVYGTLDIEFDHYLGESFYNDALAPLVTDLLAREIATLSEGAAVIFSDGTVGVDDDPFMTRDRETKEWKPLPLIIQKSDGGFLYGTTDLATINYRVQEWKADEIWYVVGAPQQLHFRQVFAAAKRMGHTTEMTHIAFGSILGPDGKMFKTRSGETVGLLEVIEEAIERARAAADEKEQGLSDTEKDEIARIIGGGSVKYAELSQNRLTDYKFSWDKMLSLQGNTAPYLINAYVRTRSIFRKLEGGNVTLTTDVELTEPAEIALAMKLAQFAEATHDVLIDHRPNTLANYLYELANTYHSFYEACHVLNSEGTVRNTRLTLCEATSRVLKTGLGLLGIQTTERM</sequence>
<dbReference type="GO" id="GO:0004814">
    <property type="term" value="F:arginine-tRNA ligase activity"/>
    <property type="evidence" value="ECO:0007669"/>
    <property type="project" value="UniProtKB-UniRule"/>
</dbReference>
<dbReference type="InterPro" id="IPR005148">
    <property type="entry name" value="Arg-tRNA-synth_N"/>
</dbReference>
<evidence type="ECO:0000256" key="7">
    <source>
        <dbReference type="ARBA" id="ARBA00022840"/>
    </source>
</evidence>
<dbReference type="Pfam" id="PF05746">
    <property type="entry name" value="DALR_1"/>
    <property type="match status" value="1"/>
</dbReference>
<evidence type="ECO:0000256" key="9">
    <source>
        <dbReference type="ARBA" id="ARBA00023146"/>
    </source>
</evidence>
<feature type="short sequence motif" description="'HIGH' region" evidence="11">
    <location>
        <begin position="124"/>
        <end position="134"/>
    </location>
</feature>
<dbReference type="RefSeq" id="WP_133793001.1">
    <property type="nucleotide sequence ID" value="NZ_SOCA01000001.1"/>
</dbReference>
<reference evidence="16 17" key="1">
    <citation type="submission" date="2019-03" db="EMBL/GenBank/DDBJ databases">
        <title>Genomic Encyclopedia of Archaeal and Bacterial Type Strains, Phase II (KMG-II): from individual species to whole genera.</title>
        <authorList>
            <person name="Goeker M."/>
        </authorList>
    </citation>
    <scope>NUCLEOTIDE SEQUENCE [LARGE SCALE GENOMIC DNA]</scope>
    <source>
        <strain evidence="16 17">ATCC 25309</strain>
    </source>
</reference>
<dbReference type="EC" id="6.1.1.19" evidence="11"/>
<evidence type="ECO:0000313" key="17">
    <source>
        <dbReference type="Proteomes" id="UP000295662"/>
    </source>
</evidence>
<evidence type="ECO:0000259" key="14">
    <source>
        <dbReference type="SMART" id="SM00836"/>
    </source>
</evidence>
<feature type="domain" description="DALR anticodon binding" evidence="14">
    <location>
        <begin position="471"/>
        <end position="586"/>
    </location>
</feature>
<comment type="caution">
    <text evidence="16">The sequence shown here is derived from an EMBL/GenBank/DDBJ whole genome shotgun (WGS) entry which is preliminary data.</text>
</comment>
<dbReference type="Gene3D" id="3.30.1360.70">
    <property type="entry name" value="Arginyl tRNA synthetase N-terminal domain"/>
    <property type="match status" value="1"/>
</dbReference>
<dbReference type="GO" id="GO:0006420">
    <property type="term" value="P:arginyl-tRNA aminoacylation"/>
    <property type="evidence" value="ECO:0007669"/>
    <property type="project" value="UniProtKB-UniRule"/>
</dbReference>
<keyword evidence="7 11" id="KW-0067">ATP-binding</keyword>
<dbReference type="OrthoDB" id="9805987at2"/>
<dbReference type="InterPro" id="IPR001278">
    <property type="entry name" value="Arg-tRNA-ligase"/>
</dbReference>
<dbReference type="InterPro" id="IPR035684">
    <property type="entry name" value="ArgRS_core"/>
</dbReference>
<dbReference type="InterPro" id="IPR001412">
    <property type="entry name" value="aa-tRNA-synth_I_CS"/>
</dbReference>
<evidence type="ECO:0000256" key="5">
    <source>
        <dbReference type="ARBA" id="ARBA00022598"/>
    </source>
</evidence>
<dbReference type="SUPFAM" id="SSF47323">
    <property type="entry name" value="Anticodon-binding domain of a subclass of class I aminoacyl-tRNA synthetases"/>
    <property type="match status" value="1"/>
</dbReference>
<dbReference type="InterPro" id="IPR008909">
    <property type="entry name" value="DALR_anticod-bd"/>
</dbReference>
<dbReference type="HAMAP" id="MF_00123">
    <property type="entry name" value="Arg_tRNA_synth"/>
    <property type="match status" value="1"/>
</dbReference>
<accession>A0A4R7SRE6</accession>
<evidence type="ECO:0000256" key="6">
    <source>
        <dbReference type="ARBA" id="ARBA00022741"/>
    </source>
</evidence>
<protein>
    <recommendedName>
        <fullName evidence="11">Arginine--tRNA ligase</fullName>
        <ecNumber evidence="11">6.1.1.19</ecNumber>
    </recommendedName>
    <alternativeName>
        <fullName evidence="11">Arginyl-tRNA synthetase</fullName>
        <shortName evidence="11">ArgRS</shortName>
    </alternativeName>
</protein>
<dbReference type="PANTHER" id="PTHR11956:SF5">
    <property type="entry name" value="ARGININE--TRNA LIGASE, CYTOPLASMIC"/>
    <property type="match status" value="1"/>
</dbReference>
<dbReference type="NCBIfam" id="TIGR00456">
    <property type="entry name" value="argS"/>
    <property type="match status" value="1"/>
</dbReference>
<evidence type="ECO:0000256" key="13">
    <source>
        <dbReference type="SAM" id="Coils"/>
    </source>
</evidence>
<keyword evidence="17" id="KW-1185">Reference proteome</keyword>
<dbReference type="Proteomes" id="UP000295662">
    <property type="component" value="Unassembled WGS sequence"/>
</dbReference>
<dbReference type="SUPFAM" id="SSF55190">
    <property type="entry name" value="Arginyl-tRNA synthetase (ArgRS), N-terminal 'additional' domain"/>
    <property type="match status" value="1"/>
</dbReference>
<proteinExistence type="inferred from homology"/>
<dbReference type="Pfam" id="PF03485">
    <property type="entry name" value="Arg_tRNA_synt_N"/>
    <property type="match status" value="1"/>
</dbReference>
<evidence type="ECO:0000313" key="16">
    <source>
        <dbReference type="EMBL" id="TDU81016.1"/>
    </source>
</evidence>
<dbReference type="Gene3D" id="3.40.50.620">
    <property type="entry name" value="HUPs"/>
    <property type="match status" value="1"/>
</dbReference>
<dbReference type="Pfam" id="PF00750">
    <property type="entry name" value="tRNA-synt_1d"/>
    <property type="match status" value="1"/>
</dbReference>
<evidence type="ECO:0000256" key="3">
    <source>
        <dbReference type="ARBA" id="ARBA00011245"/>
    </source>
</evidence>